<reference evidence="3 4" key="1">
    <citation type="submission" date="2024-06" db="EMBL/GenBank/DDBJ databases">
        <title>The Natural Products Discovery Center: Release of the First 8490 Sequenced Strains for Exploring Actinobacteria Biosynthetic Diversity.</title>
        <authorList>
            <person name="Kalkreuter E."/>
            <person name="Kautsar S.A."/>
            <person name="Yang D."/>
            <person name="Bader C.D."/>
            <person name="Teijaro C.N."/>
            <person name="Fluegel L."/>
            <person name="Davis C.M."/>
            <person name="Simpson J.R."/>
            <person name="Lauterbach L."/>
            <person name="Steele A.D."/>
            <person name="Gui C."/>
            <person name="Meng S."/>
            <person name="Li G."/>
            <person name="Viehrig K."/>
            <person name="Ye F."/>
            <person name="Su P."/>
            <person name="Kiefer A.F."/>
            <person name="Nichols A."/>
            <person name="Cepeda A.J."/>
            <person name="Yan W."/>
            <person name="Fan B."/>
            <person name="Jiang Y."/>
            <person name="Adhikari A."/>
            <person name="Zheng C.-J."/>
            <person name="Schuster L."/>
            <person name="Cowan T.M."/>
            <person name="Smanski M.J."/>
            <person name="Chevrette M.G."/>
            <person name="De Carvalho L.P.S."/>
            <person name="Shen B."/>
        </authorList>
    </citation>
    <scope>NUCLEOTIDE SEQUENCE [LARGE SCALE GENOMIC DNA]</scope>
    <source>
        <strain evidence="3 4">NPDC048117</strain>
    </source>
</reference>
<evidence type="ECO:0000313" key="3">
    <source>
        <dbReference type="EMBL" id="MEU9578169.1"/>
    </source>
</evidence>
<dbReference type="RefSeq" id="WP_359271920.1">
    <property type="nucleotide sequence ID" value="NZ_JBEZNA010000024.1"/>
</dbReference>
<feature type="compositionally biased region" description="Low complexity" evidence="1">
    <location>
        <begin position="67"/>
        <end position="79"/>
    </location>
</feature>
<gene>
    <name evidence="3" type="ORF">AB0D95_13010</name>
</gene>
<feature type="signal peptide" evidence="2">
    <location>
        <begin position="1"/>
        <end position="29"/>
    </location>
</feature>
<evidence type="ECO:0000256" key="2">
    <source>
        <dbReference type="SAM" id="SignalP"/>
    </source>
</evidence>
<evidence type="ECO:0000256" key="1">
    <source>
        <dbReference type="SAM" id="MobiDB-lite"/>
    </source>
</evidence>
<proteinExistence type="predicted"/>
<dbReference type="Proteomes" id="UP001551584">
    <property type="component" value="Unassembled WGS sequence"/>
</dbReference>
<accession>A0ABV3EPQ1</accession>
<keyword evidence="4" id="KW-1185">Reference proteome</keyword>
<keyword evidence="2" id="KW-0732">Signal</keyword>
<evidence type="ECO:0000313" key="4">
    <source>
        <dbReference type="Proteomes" id="UP001551584"/>
    </source>
</evidence>
<feature type="region of interest" description="Disordered" evidence="1">
    <location>
        <begin position="32"/>
        <end position="85"/>
    </location>
</feature>
<dbReference type="EMBL" id="JBEZNA010000024">
    <property type="protein sequence ID" value="MEU9578169.1"/>
    <property type="molecule type" value="Genomic_DNA"/>
</dbReference>
<sequence length="107" mass="10761">MRRAWAALGRTRRLLVTAAAVLAVAAAVATQALNHSTSANPADRRGTVERVDPGPSPSPSCSWAHEAGAGATTDATADALPGDGEFRAVPADSLCSAAEPRARGEAG</sequence>
<name>A0ABV3EPQ1_9ACTN</name>
<feature type="chain" id="PRO_5046475463" description="Secreted protein" evidence="2">
    <location>
        <begin position="30"/>
        <end position="107"/>
    </location>
</feature>
<organism evidence="3 4">
    <name type="scientific">Streptomyces chilikensis</name>
    <dbReference type="NCBI Taxonomy" id="1194079"/>
    <lineage>
        <taxon>Bacteria</taxon>
        <taxon>Bacillati</taxon>
        <taxon>Actinomycetota</taxon>
        <taxon>Actinomycetes</taxon>
        <taxon>Kitasatosporales</taxon>
        <taxon>Streptomycetaceae</taxon>
        <taxon>Streptomyces</taxon>
    </lineage>
</organism>
<evidence type="ECO:0008006" key="5">
    <source>
        <dbReference type="Google" id="ProtNLM"/>
    </source>
</evidence>
<feature type="compositionally biased region" description="Basic and acidic residues" evidence="1">
    <location>
        <begin position="42"/>
        <end position="52"/>
    </location>
</feature>
<protein>
    <recommendedName>
        <fullName evidence="5">Secreted protein</fullName>
    </recommendedName>
</protein>
<comment type="caution">
    <text evidence="3">The sequence shown here is derived from an EMBL/GenBank/DDBJ whole genome shotgun (WGS) entry which is preliminary data.</text>
</comment>